<sequence>MRLREAPAPGCNLRKPACGLKRPKAGGLRPQPWLHRRDSMATQGNCLLQLDGRAGGFQVLLELLGVFLRSAFLHDATGFGQVLRFLQAQAGDGANGLDDLDLLGAGILQDDVELGLLFGSGGRAGGGGHGNRGSGGNAELVFDGLDQLHHFHQGLLGDGVDDLLVGKGHFDYLWKIFWDSGSVRNHVNVDSGGFGSRLGSFDSRTTFLLLTNSLDGAREHGDRLGQDAGQHGQGLITGRQRCQHVDVAGREHFPADCHDLRLQLVVALGRILDQATGGAGLLERKRIQQRTDHLVLCDCEIGAFNGARGQRVLDNLQENTGFAGLLAHRGHLGDRGASVFGCDQGVGLGGDVCQLGDYFLLLGQIESHCTPPIELRLRLLPCAVLSGIRPGRREHRGDAPVVAIPDLECAGPDIPDPRETRKTPEGRHHLRRVIREESIKRSRCPGGDSLPDRASLPVAGMR</sequence>
<dbReference type="AlphaFoldDB" id="A0A1Y5Q775"/>
<feature type="compositionally biased region" description="Basic and acidic residues" evidence="1">
    <location>
        <begin position="415"/>
        <end position="440"/>
    </location>
</feature>
<dbReference type="EMBL" id="FLTS01000002">
    <property type="protein sequence ID" value="SBV38162.1"/>
    <property type="molecule type" value="Genomic_DNA"/>
</dbReference>
<protein>
    <submittedName>
        <fullName evidence="2">Uncharacterized protein</fullName>
    </submittedName>
</protein>
<gene>
    <name evidence="2" type="ORF">STPYR_20006</name>
</gene>
<organism evidence="2">
    <name type="scientific">uncultured Stenotrophomonas sp</name>
    <dbReference type="NCBI Taxonomy" id="165438"/>
    <lineage>
        <taxon>Bacteria</taxon>
        <taxon>Pseudomonadati</taxon>
        <taxon>Pseudomonadota</taxon>
        <taxon>Gammaproteobacteria</taxon>
        <taxon>Lysobacterales</taxon>
        <taxon>Lysobacteraceae</taxon>
        <taxon>Stenotrophomonas</taxon>
        <taxon>environmental samples</taxon>
    </lineage>
</organism>
<feature type="region of interest" description="Disordered" evidence="1">
    <location>
        <begin position="410"/>
        <end position="462"/>
    </location>
</feature>
<proteinExistence type="predicted"/>
<name>A0A1Y5Q775_9GAMM</name>
<accession>A0A1Y5Q775</accession>
<reference evidence="2" key="1">
    <citation type="submission" date="2016-03" db="EMBL/GenBank/DDBJ databases">
        <authorList>
            <person name="Ploux O."/>
        </authorList>
    </citation>
    <scope>NUCLEOTIDE SEQUENCE</scope>
    <source>
        <strain evidence="2">UC10</strain>
    </source>
</reference>
<evidence type="ECO:0000313" key="2">
    <source>
        <dbReference type="EMBL" id="SBV38162.1"/>
    </source>
</evidence>
<evidence type="ECO:0000256" key="1">
    <source>
        <dbReference type="SAM" id="MobiDB-lite"/>
    </source>
</evidence>